<comment type="similarity">
    <text evidence="3">Belongs to the N(4)/N(6)-methyltransferase family.</text>
</comment>
<evidence type="ECO:0000256" key="2">
    <source>
        <dbReference type="ARBA" id="ARBA00022679"/>
    </source>
</evidence>
<dbReference type="Pfam" id="PF01555">
    <property type="entry name" value="N6_N4_Mtase"/>
    <property type="match status" value="1"/>
</dbReference>
<keyword evidence="1 3" id="KW-0489">Methyltransferase</keyword>
<dbReference type="GeneID" id="26137503"/>
<evidence type="ECO:0000313" key="6">
    <source>
        <dbReference type="Proteomes" id="UP000066042"/>
    </source>
</evidence>
<dbReference type="STRING" id="55802.TBCH5v1_2284"/>
<dbReference type="InterPro" id="IPR001091">
    <property type="entry name" value="RM_Methyltransferase"/>
</dbReference>
<comment type="catalytic activity">
    <reaction evidence="3">
        <text>a 2'-deoxycytidine in DNA + S-adenosyl-L-methionine = an N(4)-methyl-2'-deoxycytidine in DNA + S-adenosyl-L-homocysteine + H(+)</text>
        <dbReference type="Rhea" id="RHEA:16857"/>
        <dbReference type="Rhea" id="RHEA-COMP:11369"/>
        <dbReference type="Rhea" id="RHEA-COMP:13674"/>
        <dbReference type="ChEBI" id="CHEBI:15378"/>
        <dbReference type="ChEBI" id="CHEBI:57856"/>
        <dbReference type="ChEBI" id="CHEBI:59789"/>
        <dbReference type="ChEBI" id="CHEBI:85452"/>
        <dbReference type="ChEBI" id="CHEBI:137933"/>
        <dbReference type="EC" id="2.1.1.113"/>
    </reaction>
</comment>
<dbReference type="InterPro" id="IPR029063">
    <property type="entry name" value="SAM-dependent_MTases_sf"/>
</dbReference>
<evidence type="ECO:0000256" key="3">
    <source>
        <dbReference type="RuleBase" id="RU362026"/>
    </source>
</evidence>
<dbReference type="InterPro" id="IPR002941">
    <property type="entry name" value="DNA_methylase_N4/N6"/>
</dbReference>
<keyword evidence="3" id="KW-0680">Restriction system</keyword>
<keyword evidence="2 5" id="KW-0808">Transferase</keyword>
<dbReference type="Gene3D" id="3.40.50.150">
    <property type="entry name" value="Vaccinia Virus protein VP39"/>
    <property type="match status" value="1"/>
</dbReference>
<dbReference type="EMBL" id="CP013050">
    <property type="protein sequence ID" value="ALM76180.1"/>
    <property type="molecule type" value="Genomic_DNA"/>
</dbReference>
<sequence>MIIDEIILGDCLEWIPKLKGVHLSFLDPPFNQGKEYRFFNDNLSEEEYWGWMKEVVREIYKVTEKGGAIYFMQREKNTEWVLRILRETGWTLQNLIIWKKMASAVPQRYRFNKAYQIIAFATKGKKPRVFNKLRVDYPLAPWHKYPRENGMYLTDVWDDIRELTSGYFAGDEPLRDENGKRIHLQQSPVALLLRIILSSTMPGDLVLDPFAGTGTTLVVAKQLKRHYIGIEIDPHYVEVIKRRLSKLRKADDISRYREYYRFTENLEKIWPMPEKPLKIPKQKTLLDVELSKHSKHILKDGRATGIEENQLT</sequence>
<dbReference type="PRINTS" id="PR00508">
    <property type="entry name" value="S21N4MTFRASE"/>
</dbReference>
<feature type="domain" description="DNA methylase N-4/N-6" evidence="4">
    <location>
        <begin position="21"/>
        <end position="241"/>
    </location>
</feature>
<protein>
    <recommendedName>
        <fullName evidence="3">Type II methyltransferase</fullName>
        <ecNumber evidence="3">2.1.1.113</ecNumber>
    </recommendedName>
    <alternativeName>
        <fullName evidence="3">N-4 cytosine-specific methyltransferase</fullName>
    </alternativeName>
</protein>
<dbReference type="CDD" id="cd02440">
    <property type="entry name" value="AdoMet_MTases"/>
    <property type="match status" value="1"/>
</dbReference>
<dbReference type="GO" id="GO:0015667">
    <property type="term" value="F:site-specific DNA-methyltransferase (cytosine-N4-specific) activity"/>
    <property type="evidence" value="ECO:0007669"/>
    <property type="project" value="UniProtKB-EC"/>
</dbReference>
<reference evidence="5 6" key="1">
    <citation type="journal article" date="2016" name="Genome Announc.">
        <title>Complete genome sequence of the hyperthermophilic and piezophilic archaeon Thermococcus barophilus Ch5, capable of growth at the expense of hydrogenogenesis from carbon monoxide and formate.</title>
        <authorList>
            <person name="Oger P."/>
            <person name="Sokolova T.G."/>
            <person name="Kozhevnikova D.A."/>
            <person name="Taranov E.A."/>
            <person name="Vannier P."/>
            <person name="Lee H.S."/>
            <person name="Kwon K.K."/>
            <person name="Kang S.G."/>
            <person name="Lee J.H."/>
            <person name="Bonch-Osmolovskaya E.A."/>
            <person name="Lebedinsky A.V."/>
        </authorList>
    </citation>
    <scope>NUCLEOTIDE SEQUENCE [LARGE SCALE GENOMIC DNA]</scope>
    <source>
        <strain evidence="6">Ch5</strain>
    </source>
</reference>
<dbReference type="Proteomes" id="UP000066042">
    <property type="component" value="Chromosome"/>
</dbReference>
<dbReference type="PANTHER" id="PTHR13370:SF3">
    <property type="entry name" value="TRNA (GUANINE(10)-N2)-METHYLTRANSFERASE HOMOLOG"/>
    <property type="match status" value="1"/>
</dbReference>
<dbReference type="AlphaFoldDB" id="A0A0S1XEF6"/>
<dbReference type="SUPFAM" id="SSF53335">
    <property type="entry name" value="S-adenosyl-L-methionine-dependent methyltransferases"/>
    <property type="match status" value="1"/>
</dbReference>
<keyword evidence="3" id="KW-0949">S-adenosyl-L-methionine</keyword>
<evidence type="ECO:0000259" key="4">
    <source>
        <dbReference type="Pfam" id="PF01555"/>
    </source>
</evidence>
<dbReference type="GO" id="GO:0008170">
    <property type="term" value="F:N-methyltransferase activity"/>
    <property type="evidence" value="ECO:0007669"/>
    <property type="project" value="InterPro"/>
</dbReference>
<dbReference type="GO" id="GO:0009307">
    <property type="term" value="P:DNA restriction-modification system"/>
    <property type="evidence" value="ECO:0007669"/>
    <property type="project" value="UniProtKB-KW"/>
</dbReference>
<dbReference type="EC" id="2.1.1.113" evidence="3"/>
<gene>
    <name evidence="5" type="ORF">TBCH5v1_2284</name>
</gene>
<organism evidence="5 6">
    <name type="scientific">Thermococcus barophilus</name>
    <dbReference type="NCBI Taxonomy" id="55802"/>
    <lineage>
        <taxon>Archaea</taxon>
        <taxon>Methanobacteriati</taxon>
        <taxon>Methanobacteriota</taxon>
        <taxon>Thermococci</taxon>
        <taxon>Thermococcales</taxon>
        <taxon>Thermococcaceae</taxon>
        <taxon>Thermococcus</taxon>
    </lineage>
</organism>
<dbReference type="GO" id="GO:0032259">
    <property type="term" value="P:methylation"/>
    <property type="evidence" value="ECO:0007669"/>
    <property type="project" value="UniProtKB-KW"/>
</dbReference>
<dbReference type="GO" id="GO:0003677">
    <property type="term" value="F:DNA binding"/>
    <property type="evidence" value="ECO:0007669"/>
    <property type="project" value="InterPro"/>
</dbReference>
<name>A0A0S1XEF6_THEBA</name>
<dbReference type="PANTHER" id="PTHR13370">
    <property type="entry name" value="RNA METHYLASE-RELATED"/>
    <property type="match status" value="1"/>
</dbReference>
<evidence type="ECO:0000256" key="1">
    <source>
        <dbReference type="ARBA" id="ARBA00022603"/>
    </source>
</evidence>
<proteinExistence type="inferred from homology"/>
<dbReference type="GO" id="GO:0005737">
    <property type="term" value="C:cytoplasm"/>
    <property type="evidence" value="ECO:0007669"/>
    <property type="project" value="TreeGrafter"/>
</dbReference>
<dbReference type="REBASE" id="131868">
    <property type="entry name" value="M.TbaCH5ORF2284P"/>
</dbReference>
<accession>A0A0S1XEF6</accession>
<dbReference type="PATRIC" id="fig|55802.8.peg.2264"/>
<evidence type="ECO:0000313" key="5">
    <source>
        <dbReference type="EMBL" id="ALM76180.1"/>
    </source>
</evidence>
<dbReference type="RefSeq" id="WP_056934615.1">
    <property type="nucleotide sequence ID" value="NZ_CP013050.1"/>
</dbReference>